<evidence type="ECO:0008006" key="9">
    <source>
        <dbReference type="Google" id="ProtNLM"/>
    </source>
</evidence>
<feature type="transmembrane region" description="Helical" evidence="4">
    <location>
        <begin position="81"/>
        <end position="102"/>
    </location>
</feature>
<keyword evidence="2 4" id="KW-0472">Membrane</keyword>
<feature type="region of interest" description="Disordered" evidence="3">
    <location>
        <begin position="1"/>
        <end position="73"/>
    </location>
</feature>
<dbReference type="PANTHER" id="PTHR37042:SF4">
    <property type="entry name" value="OUTER MEMBRANE PROTEIN RV1973"/>
    <property type="match status" value="1"/>
</dbReference>
<dbReference type="Proteomes" id="UP000192760">
    <property type="component" value="Unassembled WGS sequence"/>
</dbReference>
<keyword evidence="8" id="KW-1185">Reference proteome</keyword>
<evidence type="ECO:0000256" key="2">
    <source>
        <dbReference type="ARBA" id="ARBA00023136"/>
    </source>
</evidence>
<dbReference type="Proteomes" id="UP000465812">
    <property type="component" value="Chromosome"/>
</dbReference>
<dbReference type="AlphaFoldDB" id="A0A1X0FMC5"/>
<dbReference type="RefSeq" id="WP_083097170.1">
    <property type="nucleotide sequence ID" value="NZ_AP022590.1"/>
</dbReference>
<proteinExistence type="predicted"/>
<gene>
    <name evidence="6" type="ORF">BST30_19335</name>
    <name evidence="5" type="ORF">MMAN_21420</name>
</gene>
<feature type="compositionally biased region" description="Basic and acidic residues" evidence="3">
    <location>
        <begin position="22"/>
        <end position="34"/>
    </location>
</feature>
<evidence type="ECO:0000313" key="5">
    <source>
        <dbReference type="EMBL" id="BBY38008.1"/>
    </source>
</evidence>
<accession>A0A1X0FMC5</accession>
<name>A0A1X0FMC5_MYCNT</name>
<evidence type="ECO:0000313" key="7">
    <source>
        <dbReference type="Proteomes" id="UP000192760"/>
    </source>
</evidence>
<sequence length="235" mass="25240">MAEYADAADRQLSESVQDDDVEHPGDRIDSRGGDAAEEQDDAADLTANGQAAAAENVDDIDCQDESNGPVTGKRQRSNVRLALAFGLVVLVALTALAGWLGYRGYRAHQATQQRELFLQVARQGALNLTTISYTEAETDVQRIMDSATGTFYDDFKKRSQPFIDLVKQTQSKSVGTISAAGLESVGGDQAQALVAVHVTTSNVGAAEQPPRAWRMRIDVQKVGNGAKVSNVEFIP</sequence>
<dbReference type="PANTHER" id="PTHR37042">
    <property type="entry name" value="OUTER MEMBRANE PROTEIN RV1973"/>
    <property type="match status" value="1"/>
</dbReference>
<dbReference type="STRING" id="560555.BST30_19335"/>
<evidence type="ECO:0000256" key="3">
    <source>
        <dbReference type="SAM" id="MobiDB-lite"/>
    </source>
</evidence>
<reference evidence="6 7" key="1">
    <citation type="submission" date="2017-02" db="EMBL/GenBank/DDBJ databases">
        <title>The new phylogeny of genus Mycobacterium.</title>
        <authorList>
            <person name="Tortoli E."/>
            <person name="Trovato A."/>
            <person name="Cirillo D.M."/>
        </authorList>
    </citation>
    <scope>NUCLEOTIDE SEQUENCE [LARGE SCALE GENOMIC DNA]</scope>
    <source>
        <strain evidence="6 7">DSM 45255</strain>
    </source>
</reference>
<reference evidence="5 8" key="2">
    <citation type="journal article" date="2019" name="Emerg. Microbes Infect.">
        <title>Comprehensive subspecies identification of 175 nontuberculous mycobacteria species based on 7547 genomic profiles.</title>
        <authorList>
            <person name="Matsumoto Y."/>
            <person name="Kinjo T."/>
            <person name="Motooka D."/>
            <person name="Nabeya D."/>
            <person name="Jung N."/>
            <person name="Uechi K."/>
            <person name="Horii T."/>
            <person name="Iida T."/>
            <person name="Fujita J."/>
            <person name="Nakamura S."/>
        </authorList>
    </citation>
    <scope>NUCLEOTIDE SEQUENCE [LARGE SCALE GENOMIC DNA]</scope>
    <source>
        <strain evidence="5 8">JCM 18113</strain>
    </source>
</reference>
<keyword evidence="4" id="KW-0812">Transmembrane</keyword>
<reference evidence="5" key="3">
    <citation type="submission" date="2020-02" db="EMBL/GenBank/DDBJ databases">
        <authorList>
            <person name="Matsumoto Y."/>
            <person name="Kinjo T."/>
            <person name="Motooka D."/>
            <person name="Nabeya D."/>
            <person name="Jung N."/>
            <person name="Uechi K."/>
            <person name="Horii T."/>
            <person name="Iida T."/>
            <person name="Fujita J."/>
            <person name="Nakamura S."/>
        </authorList>
    </citation>
    <scope>NUCLEOTIDE SEQUENCE</scope>
    <source>
        <strain evidence="5">JCM 18113</strain>
    </source>
</reference>
<dbReference type="EMBL" id="MVHW01000024">
    <property type="protein sequence ID" value="ORB02861.1"/>
    <property type="molecule type" value="Genomic_DNA"/>
</dbReference>
<evidence type="ECO:0000256" key="1">
    <source>
        <dbReference type="ARBA" id="ARBA00004370"/>
    </source>
</evidence>
<protein>
    <recommendedName>
        <fullName evidence="9">Mce protein</fullName>
    </recommendedName>
</protein>
<evidence type="ECO:0000313" key="6">
    <source>
        <dbReference type="EMBL" id="ORB02861.1"/>
    </source>
</evidence>
<evidence type="ECO:0000256" key="4">
    <source>
        <dbReference type="SAM" id="Phobius"/>
    </source>
</evidence>
<comment type="subcellular location">
    <subcellularLocation>
        <location evidence="1">Membrane</location>
    </subcellularLocation>
</comment>
<keyword evidence="4" id="KW-1133">Transmembrane helix</keyword>
<organism evidence="6 7">
    <name type="scientific">Mycobacterium mantenii</name>
    <dbReference type="NCBI Taxonomy" id="560555"/>
    <lineage>
        <taxon>Bacteria</taxon>
        <taxon>Bacillati</taxon>
        <taxon>Actinomycetota</taxon>
        <taxon>Actinomycetes</taxon>
        <taxon>Mycobacteriales</taxon>
        <taxon>Mycobacteriaceae</taxon>
        <taxon>Mycobacterium</taxon>
        <taxon>Mycobacterium avium complex (MAC)</taxon>
    </lineage>
</organism>
<dbReference type="GO" id="GO:0016020">
    <property type="term" value="C:membrane"/>
    <property type="evidence" value="ECO:0007669"/>
    <property type="project" value="UniProtKB-SubCell"/>
</dbReference>
<dbReference type="EMBL" id="AP022590">
    <property type="protein sequence ID" value="BBY38008.1"/>
    <property type="molecule type" value="Genomic_DNA"/>
</dbReference>
<evidence type="ECO:0000313" key="8">
    <source>
        <dbReference type="Proteomes" id="UP000465812"/>
    </source>
</evidence>